<dbReference type="PROSITE" id="PS00108">
    <property type="entry name" value="PROTEIN_KINASE_ST"/>
    <property type="match status" value="1"/>
</dbReference>
<evidence type="ECO:0000256" key="11">
    <source>
        <dbReference type="ARBA" id="ARBA00022737"/>
    </source>
</evidence>
<evidence type="ECO:0000256" key="8">
    <source>
        <dbReference type="ARBA" id="ARBA00022679"/>
    </source>
</evidence>
<dbReference type="PANTHER" id="PTHR45974:SF4">
    <property type="entry name" value="LRR RECEPTOR-LIKE SERINE_THREONINE-PROTEIN KINASE FEI 1"/>
    <property type="match status" value="1"/>
</dbReference>
<evidence type="ECO:0000256" key="9">
    <source>
        <dbReference type="ARBA" id="ARBA00022692"/>
    </source>
</evidence>
<evidence type="ECO:0000256" key="16">
    <source>
        <dbReference type="ARBA" id="ARBA00023136"/>
    </source>
</evidence>
<dbReference type="EC" id="2.7.11.1" evidence="3"/>
<evidence type="ECO:0000256" key="13">
    <source>
        <dbReference type="ARBA" id="ARBA00022777"/>
    </source>
</evidence>
<dbReference type="InterPro" id="IPR000719">
    <property type="entry name" value="Prot_kinase_dom"/>
</dbReference>
<evidence type="ECO:0000256" key="17">
    <source>
        <dbReference type="ARBA" id="ARBA00023170"/>
    </source>
</evidence>
<comment type="similarity">
    <text evidence="2">Belongs to the protein kinase superfamily. Ser/Thr protein kinase family.</text>
</comment>
<dbReference type="FunFam" id="1.10.510.10:FF:000146">
    <property type="entry name" value="LRR receptor-like serine/threonine-protein kinase IOS1"/>
    <property type="match status" value="1"/>
</dbReference>
<dbReference type="EnsemblPlants" id="ONIVA03G13000.1">
    <property type="protein sequence ID" value="ONIVA03G13000.1"/>
    <property type="gene ID" value="ONIVA03G13000"/>
</dbReference>
<evidence type="ECO:0000256" key="6">
    <source>
        <dbReference type="ARBA" id="ARBA00022553"/>
    </source>
</evidence>
<evidence type="ECO:0000256" key="18">
    <source>
        <dbReference type="ARBA" id="ARBA00023180"/>
    </source>
</evidence>
<protein>
    <recommendedName>
        <fullName evidence="3">non-specific serine/threonine protein kinase</fullName>
        <ecNumber evidence="3">2.7.11.1</ecNumber>
    </recommendedName>
</protein>
<dbReference type="Gene3D" id="1.10.510.10">
    <property type="entry name" value="Transferase(Phosphotransferase) domain 1"/>
    <property type="match status" value="1"/>
</dbReference>
<evidence type="ECO:0000256" key="15">
    <source>
        <dbReference type="ARBA" id="ARBA00022989"/>
    </source>
</evidence>
<proteinExistence type="inferred from homology"/>
<evidence type="ECO:0000259" key="26">
    <source>
        <dbReference type="PROSITE" id="PS50011"/>
    </source>
</evidence>
<feature type="binding site" evidence="23">
    <location>
        <position position="345"/>
    </location>
    <ligand>
        <name>ATP</name>
        <dbReference type="ChEBI" id="CHEBI:30616"/>
    </ligand>
</feature>
<keyword evidence="12 23" id="KW-0547">Nucleotide-binding</keyword>
<evidence type="ECO:0000256" key="20">
    <source>
        <dbReference type="ARBA" id="ARBA00048679"/>
    </source>
</evidence>
<comment type="catalytic activity">
    <reaction evidence="19">
        <text>L-threonyl-[protein] + ATP = O-phospho-L-threonyl-[protein] + ADP + H(+)</text>
        <dbReference type="Rhea" id="RHEA:46608"/>
        <dbReference type="Rhea" id="RHEA-COMP:11060"/>
        <dbReference type="Rhea" id="RHEA-COMP:11605"/>
        <dbReference type="ChEBI" id="CHEBI:15378"/>
        <dbReference type="ChEBI" id="CHEBI:30013"/>
        <dbReference type="ChEBI" id="CHEBI:30616"/>
        <dbReference type="ChEBI" id="CHEBI:61977"/>
        <dbReference type="ChEBI" id="CHEBI:456216"/>
        <dbReference type="EC" id="2.7.11.1"/>
    </reaction>
</comment>
<dbReference type="SMART" id="SM00220">
    <property type="entry name" value="S_TKc"/>
    <property type="match status" value="1"/>
</dbReference>
<reference evidence="27" key="2">
    <citation type="submission" date="2018-04" db="EMBL/GenBank/DDBJ databases">
        <title>OnivRS2 (Oryza nivara Reference Sequence Version 2).</title>
        <authorList>
            <person name="Zhang J."/>
            <person name="Kudrna D."/>
            <person name="Lee S."/>
            <person name="Talag J."/>
            <person name="Rajasekar S."/>
            <person name="Welchert J."/>
            <person name="Hsing Y.-I."/>
            <person name="Wing R.A."/>
        </authorList>
    </citation>
    <scope>NUCLEOTIDE SEQUENCE [LARGE SCALE GENOMIC DNA]</scope>
    <source>
        <strain evidence="27">SL10</strain>
    </source>
</reference>
<dbReference type="InterPro" id="IPR013210">
    <property type="entry name" value="LRR_N_plant-typ"/>
</dbReference>
<keyword evidence="6" id="KW-0597">Phosphoprotein</keyword>
<comment type="function">
    <text evidence="21">Involved in the signaling pathway that regulates cell wall function, including cellulose biosynthesis, likely via an 1-aminocyclopropane-1-carboxylic acid (ACC)-mediated signal (a precursor of ethylene).</text>
</comment>
<evidence type="ECO:0000256" key="25">
    <source>
        <dbReference type="SAM" id="SignalP"/>
    </source>
</evidence>
<evidence type="ECO:0000256" key="5">
    <source>
        <dbReference type="ARBA" id="ARBA00022527"/>
    </source>
</evidence>
<evidence type="ECO:0000313" key="28">
    <source>
        <dbReference type="Proteomes" id="UP000006591"/>
    </source>
</evidence>
<feature type="transmembrane region" description="Helical" evidence="24">
    <location>
        <begin position="220"/>
        <end position="245"/>
    </location>
</feature>
<keyword evidence="15 24" id="KW-1133">Transmembrane helix</keyword>
<dbReference type="Gene3D" id="3.30.200.20">
    <property type="entry name" value="Phosphorylase Kinase, domain 1"/>
    <property type="match status" value="1"/>
</dbReference>
<keyword evidence="10 25" id="KW-0732">Signal</keyword>
<dbReference type="STRING" id="4536.A0A0E0GKD4"/>
<keyword evidence="16 24" id="KW-0472">Membrane</keyword>
<dbReference type="PROSITE" id="PS00107">
    <property type="entry name" value="PROTEIN_KINASE_ATP"/>
    <property type="match status" value="1"/>
</dbReference>
<dbReference type="InterPro" id="IPR032675">
    <property type="entry name" value="LRR_dom_sf"/>
</dbReference>
<dbReference type="Pfam" id="PF00069">
    <property type="entry name" value="Pkinase"/>
    <property type="match status" value="1"/>
</dbReference>
<evidence type="ECO:0000256" key="7">
    <source>
        <dbReference type="ARBA" id="ARBA00022614"/>
    </source>
</evidence>
<comment type="catalytic activity">
    <reaction evidence="20">
        <text>L-seryl-[protein] + ATP = O-phospho-L-seryl-[protein] + ADP + H(+)</text>
        <dbReference type="Rhea" id="RHEA:17989"/>
        <dbReference type="Rhea" id="RHEA-COMP:9863"/>
        <dbReference type="Rhea" id="RHEA-COMP:11604"/>
        <dbReference type="ChEBI" id="CHEBI:15378"/>
        <dbReference type="ChEBI" id="CHEBI:29999"/>
        <dbReference type="ChEBI" id="CHEBI:30616"/>
        <dbReference type="ChEBI" id="CHEBI:83421"/>
        <dbReference type="ChEBI" id="CHEBI:456216"/>
        <dbReference type="EC" id="2.7.11.1"/>
    </reaction>
</comment>
<dbReference type="GO" id="GO:0005886">
    <property type="term" value="C:plasma membrane"/>
    <property type="evidence" value="ECO:0007669"/>
    <property type="project" value="UniProtKB-SubCell"/>
</dbReference>
<keyword evidence="9 24" id="KW-0812">Transmembrane</keyword>
<evidence type="ECO:0000256" key="22">
    <source>
        <dbReference type="ARBA" id="ARBA00064486"/>
    </source>
</evidence>
<evidence type="ECO:0000256" key="4">
    <source>
        <dbReference type="ARBA" id="ARBA00022475"/>
    </source>
</evidence>
<evidence type="ECO:0000256" key="2">
    <source>
        <dbReference type="ARBA" id="ARBA00008684"/>
    </source>
</evidence>
<dbReference type="SUPFAM" id="SSF56112">
    <property type="entry name" value="Protein kinase-like (PK-like)"/>
    <property type="match status" value="1"/>
</dbReference>
<organism evidence="27">
    <name type="scientific">Oryza nivara</name>
    <name type="common">Indian wild rice</name>
    <name type="synonym">Oryza sativa f. spontanea</name>
    <dbReference type="NCBI Taxonomy" id="4536"/>
    <lineage>
        <taxon>Eukaryota</taxon>
        <taxon>Viridiplantae</taxon>
        <taxon>Streptophyta</taxon>
        <taxon>Embryophyta</taxon>
        <taxon>Tracheophyta</taxon>
        <taxon>Spermatophyta</taxon>
        <taxon>Magnoliopsida</taxon>
        <taxon>Liliopsida</taxon>
        <taxon>Poales</taxon>
        <taxon>Poaceae</taxon>
        <taxon>BOP clade</taxon>
        <taxon>Oryzoideae</taxon>
        <taxon>Oryzeae</taxon>
        <taxon>Oryzinae</taxon>
        <taxon>Oryza</taxon>
    </lineage>
</organism>
<evidence type="ECO:0000256" key="3">
    <source>
        <dbReference type="ARBA" id="ARBA00012513"/>
    </source>
</evidence>
<keyword evidence="17" id="KW-0675">Receptor</keyword>
<dbReference type="PANTHER" id="PTHR45974">
    <property type="entry name" value="RECEPTOR-LIKE PROTEIN 55"/>
    <property type="match status" value="1"/>
</dbReference>
<keyword evidence="28" id="KW-1185">Reference proteome</keyword>
<reference evidence="27" key="1">
    <citation type="submission" date="2015-04" db="UniProtKB">
        <authorList>
            <consortium name="EnsemblPlants"/>
        </authorList>
    </citation>
    <scope>IDENTIFICATION</scope>
    <source>
        <strain evidence="27">SL10</strain>
    </source>
</reference>
<dbReference type="InterPro" id="IPR001611">
    <property type="entry name" value="Leu-rich_rpt"/>
</dbReference>
<keyword evidence="5" id="KW-0723">Serine/threonine-protein kinase</keyword>
<dbReference type="HOGENOM" id="CLU_000288_92_6_1"/>
<keyword evidence="7" id="KW-0433">Leucine-rich repeat</keyword>
<evidence type="ECO:0000256" key="14">
    <source>
        <dbReference type="ARBA" id="ARBA00022840"/>
    </source>
</evidence>
<dbReference type="InterPro" id="IPR011009">
    <property type="entry name" value="Kinase-like_dom_sf"/>
</dbReference>
<evidence type="ECO:0000256" key="21">
    <source>
        <dbReference type="ARBA" id="ARBA00059946"/>
    </source>
</evidence>
<dbReference type="eggNOG" id="ENOG502QQCK">
    <property type="taxonomic scope" value="Eukaryota"/>
</dbReference>
<dbReference type="Gene3D" id="3.80.10.10">
    <property type="entry name" value="Ribonuclease Inhibitor"/>
    <property type="match status" value="1"/>
</dbReference>
<dbReference type="Pfam" id="PF08263">
    <property type="entry name" value="LRRNT_2"/>
    <property type="match status" value="1"/>
</dbReference>
<dbReference type="InterPro" id="IPR017441">
    <property type="entry name" value="Protein_kinase_ATP_BS"/>
</dbReference>
<evidence type="ECO:0000256" key="23">
    <source>
        <dbReference type="PROSITE-ProRule" id="PRU10141"/>
    </source>
</evidence>
<keyword evidence="8" id="KW-0808">Transferase</keyword>
<evidence type="ECO:0000313" key="27">
    <source>
        <dbReference type="EnsemblPlants" id="ONIVA03G13000.1"/>
    </source>
</evidence>
<dbReference type="GO" id="GO:0005524">
    <property type="term" value="F:ATP binding"/>
    <property type="evidence" value="ECO:0007669"/>
    <property type="project" value="UniProtKB-UniRule"/>
</dbReference>
<dbReference type="SUPFAM" id="SSF52058">
    <property type="entry name" value="L domain-like"/>
    <property type="match status" value="1"/>
</dbReference>
<dbReference type="FunFam" id="3.30.200.20:FF:000282">
    <property type="entry name" value="LRR receptor-like serine/threonine-protein kinase FEI 1"/>
    <property type="match status" value="1"/>
</dbReference>
<evidence type="ECO:0000256" key="19">
    <source>
        <dbReference type="ARBA" id="ARBA00047899"/>
    </source>
</evidence>
<keyword evidence="18" id="KW-0325">Glycoprotein</keyword>
<evidence type="ECO:0000256" key="12">
    <source>
        <dbReference type="ARBA" id="ARBA00022741"/>
    </source>
</evidence>
<sequence>MGSFLRKQPSFLLILLILHLGAREARALSSDGEALLAFKKAVTTSDGIFLNWREQDVDPCNWKGVGCDSHTKRVVCLILAYHKLVGPIPPEIGRLNQLQALSLQGNSLYGSLPPELGNCTKLQQLYLQGNYLSGHIPSEFGDLVELGTLDLSSNTLSGSIPPSLDKLAKLTSFFIGNRGLCGKQINSVCKDALQSPSNGPLPPSADDFINRRNGKNSTRLVISAVATVGALLLVALMCFWGCFLYKNFGKKDIHGFRVELCGGNHVIEYAMRIIFNLCGPYNLARFLLGSSIVMFHGDLPYSTKEILKKLETMDDENIIGVGGFGTVYKLAMDDGNVFALKRIMKTNEGLGQFFDRELEILGSVKHRYLVNLRGYCNSPSSKLLIYDYLPGGNLDEVLHEKSEQLDWDARINIILGAAKGLAYLHHDCSPRIIHRDIKSSNILLDGNFEARVSDFGLAKLLEDDKSHITTIVAGTFGYLAPEYMQSGRATEKTDVYSFGVLLLEILSGKRPTDASFIEKGLNIVGWLNFLVGENREREIVDPYCEGVQIETLDALLSLAKQCVSSLPEERPTMHRVVQMLESDVITPCPSDFYDSE</sequence>
<feature type="chain" id="PRO_5002360480" description="non-specific serine/threonine protein kinase" evidence="25">
    <location>
        <begin position="28"/>
        <end position="596"/>
    </location>
</feature>
<accession>A0A0E0GKD4</accession>
<dbReference type="Gramene" id="ONIVA03G13000.1">
    <property type="protein sequence ID" value="ONIVA03G13000.1"/>
    <property type="gene ID" value="ONIVA03G13000"/>
</dbReference>
<feature type="domain" description="Protein kinase" evidence="26">
    <location>
        <begin position="313"/>
        <end position="585"/>
    </location>
</feature>
<name>A0A0E0GKD4_ORYNI</name>
<keyword evidence="14 23" id="KW-0067">ATP-binding</keyword>
<keyword evidence="11" id="KW-0677">Repeat</keyword>
<evidence type="ECO:0000256" key="10">
    <source>
        <dbReference type="ARBA" id="ARBA00022729"/>
    </source>
</evidence>
<dbReference type="InterPro" id="IPR008271">
    <property type="entry name" value="Ser/Thr_kinase_AS"/>
</dbReference>
<keyword evidence="4" id="KW-1003">Cell membrane</keyword>
<dbReference type="Proteomes" id="UP000006591">
    <property type="component" value="Chromosome 3"/>
</dbReference>
<dbReference type="FunFam" id="3.80.10.10:FF:000101">
    <property type="entry name" value="LRR receptor-like serine/threonine-protein kinase ERECTA"/>
    <property type="match status" value="1"/>
</dbReference>
<dbReference type="GO" id="GO:0004674">
    <property type="term" value="F:protein serine/threonine kinase activity"/>
    <property type="evidence" value="ECO:0007669"/>
    <property type="project" value="UniProtKB-KW"/>
</dbReference>
<evidence type="ECO:0000256" key="1">
    <source>
        <dbReference type="ARBA" id="ARBA00004251"/>
    </source>
</evidence>
<evidence type="ECO:0000256" key="24">
    <source>
        <dbReference type="SAM" id="Phobius"/>
    </source>
</evidence>
<dbReference type="PROSITE" id="PS50011">
    <property type="entry name" value="PROTEIN_KINASE_DOM"/>
    <property type="match status" value="1"/>
</dbReference>
<comment type="subunit">
    <text evidence="22">Interacts with the ACC synthases ACS5 and ACS9 but not ACS2, via the kinase domain.</text>
</comment>
<feature type="signal peptide" evidence="25">
    <location>
        <begin position="1"/>
        <end position="27"/>
    </location>
</feature>
<keyword evidence="13" id="KW-0418">Kinase</keyword>
<dbReference type="AlphaFoldDB" id="A0A0E0GKD4"/>
<dbReference type="Pfam" id="PF00560">
    <property type="entry name" value="LRR_1"/>
    <property type="match status" value="3"/>
</dbReference>
<comment type="subcellular location">
    <subcellularLocation>
        <location evidence="1">Cell membrane</location>
        <topology evidence="1">Single-pass type I membrane protein</topology>
    </subcellularLocation>
</comment>
<dbReference type="OMA" id="NCEGVES"/>